<reference evidence="1 2" key="1">
    <citation type="journal article" date="2023" name="Plants (Basel)">
        <title>Bridging the Gap: Combining Genomics and Transcriptomics Approaches to Understand Stylosanthes scabra, an Orphan Legume from the Brazilian Caatinga.</title>
        <authorList>
            <person name="Ferreira-Neto J.R.C."/>
            <person name="da Silva M.D."/>
            <person name="Binneck E."/>
            <person name="de Melo N.F."/>
            <person name="da Silva R.H."/>
            <person name="de Melo A.L.T.M."/>
            <person name="Pandolfi V."/>
            <person name="Bustamante F.O."/>
            <person name="Brasileiro-Vidal A.C."/>
            <person name="Benko-Iseppon A.M."/>
        </authorList>
    </citation>
    <scope>NUCLEOTIDE SEQUENCE [LARGE SCALE GENOMIC DNA]</scope>
    <source>
        <tissue evidence="1">Leaves</tissue>
    </source>
</reference>
<evidence type="ECO:0008006" key="3">
    <source>
        <dbReference type="Google" id="ProtNLM"/>
    </source>
</evidence>
<organism evidence="1 2">
    <name type="scientific">Stylosanthes scabra</name>
    <dbReference type="NCBI Taxonomy" id="79078"/>
    <lineage>
        <taxon>Eukaryota</taxon>
        <taxon>Viridiplantae</taxon>
        <taxon>Streptophyta</taxon>
        <taxon>Embryophyta</taxon>
        <taxon>Tracheophyta</taxon>
        <taxon>Spermatophyta</taxon>
        <taxon>Magnoliopsida</taxon>
        <taxon>eudicotyledons</taxon>
        <taxon>Gunneridae</taxon>
        <taxon>Pentapetalae</taxon>
        <taxon>rosids</taxon>
        <taxon>fabids</taxon>
        <taxon>Fabales</taxon>
        <taxon>Fabaceae</taxon>
        <taxon>Papilionoideae</taxon>
        <taxon>50 kb inversion clade</taxon>
        <taxon>dalbergioids sensu lato</taxon>
        <taxon>Dalbergieae</taxon>
        <taxon>Pterocarpus clade</taxon>
        <taxon>Stylosanthes</taxon>
    </lineage>
</organism>
<feature type="non-terminal residue" evidence="1">
    <location>
        <position position="54"/>
    </location>
</feature>
<dbReference type="EMBL" id="JASCZI010151488">
    <property type="protein sequence ID" value="MED6173151.1"/>
    <property type="molecule type" value="Genomic_DNA"/>
</dbReference>
<comment type="caution">
    <text evidence="1">The sequence shown here is derived from an EMBL/GenBank/DDBJ whole genome shotgun (WGS) entry which is preliminary data.</text>
</comment>
<sequence length="54" mass="6129">MKYGFIRLEVISTDDRIYLSQAKYASDLLSRAGIIDSPTESTPLDTNVRFTLMD</sequence>
<name>A0ABU6VIR4_9FABA</name>
<evidence type="ECO:0000313" key="1">
    <source>
        <dbReference type="EMBL" id="MED6173151.1"/>
    </source>
</evidence>
<accession>A0ABU6VIR4</accession>
<gene>
    <name evidence="1" type="ORF">PIB30_056550</name>
</gene>
<proteinExistence type="predicted"/>
<protein>
    <recommendedName>
        <fullName evidence="3">Reverse transcriptase Ty1/copia-type domain-containing protein</fullName>
    </recommendedName>
</protein>
<evidence type="ECO:0000313" key="2">
    <source>
        <dbReference type="Proteomes" id="UP001341840"/>
    </source>
</evidence>
<keyword evidence="2" id="KW-1185">Reference proteome</keyword>
<dbReference type="Proteomes" id="UP001341840">
    <property type="component" value="Unassembled WGS sequence"/>
</dbReference>